<gene>
    <name evidence="1" type="ORF">ACHAXA_011413</name>
</gene>
<protein>
    <submittedName>
        <fullName evidence="1">Uncharacterized protein</fullName>
    </submittedName>
</protein>
<keyword evidence="2" id="KW-1185">Reference proteome</keyword>
<sequence>MAPPLDPLVIAAFFFLKGTHSSLDKFCTDRGWNCPLHCVFFRLNPSLAGGQKASFVPYSACPSRACTRGPGRKALETELMAARRAGYVVTTVTELDHDIARRTLLPSFLPCQLKQEGVIAVDDSPILGA</sequence>
<evidence type="ECO:0000313" key="1">
    <source>
        <dbReference type="EMBL" id="KAL3816088.1"/>
    </source>
</evidence>
<organism evidence="1 2">
    <name type="scientific">Cyclostephanos tholiformis</name>
    <dbReference type="NCBI Taxonomy" id="382380"/>
    <lineage>
        <taxon>Eukaryota</taxon>
        <taxon>Sar</taxon>
        <taxon>Stramenopiles</taxon>
        <taxon>Ochrophyta</taxon>
        <taxon>Bacillariophyta</taxon>
        <taxon>Coscinodiscophyceae</taxon>
        <taxon>Thalassiosirophycidae</taxon>
        <taxon>Stephanodiscales</taxon>
        <taxon>Stephanodiscaceae</taxon>
        <taxon>Cyclostephanos</taxon>
    </lineage>
</organism>
<comment type="caution">
    <text evidence="1">The sequence shown here is derived from an EMBL/GenBank/DDBJ whole genome shotgun (WGS) entry which is preliminary data.</text>
</comment>
<proteinExistence type="predicted"/>
<dbReference type="EMBL" id="JALLPB020000166">
    <property type="protein sequence ID" value="KAL3816088.1"/>
    <property type="molecule type" value="Genomic_DNA"/>
</dbReference>
<name>A0ABD3RV51_9STRA</name>
<accession>A0ABD3RV51</accession>
<dbReference type="Proteomes" id="UP001530377">
    <property type="component" value="Unassembled WGS sequence"/>
</dbReference>
<dbReference type="AlphaFoldDB" id="A0ABD3RV51"/>
<evidence type="ECO:0000313" key="2">
    <source>
        <dbReference type="Proteomes" id="UP001530377"/>
    </source>
</evidence>
<reference evidence="1 2" key="1">
    <citation type="submission" date="2024-10" db="EMBL/GenBank/DDBJ databases">
        <title>Updated reference genomes for cyclostephanoid diatoms.</title>
        <authorList>
            <person name="Roberts W.R."/>
            <person name="Alverson A.J."/>
        </authorList>
    </citation>
    <scope>NUCLEOTIDE SEQUENCE [LARGE SCALE GENOMIC DNA]</scope>
    <source>
        <strain evidence="1 2">AJA228-03</strain>
    </source>
</reference>